<accession>A0A8B3DIT3</accession>
<evidence type="ECO:0000313" key="1">
    <source>
        <dbReference type="EMBL" id="RIW05309.1"/>
    </source>
</evidence>
<dbReference type="PROSITE" id="PS51257">
    <property type="entry name" value="PROKAR_LIPOPROTEIN"/>
    <property type="match status" value="1"/>
</dbReference>
<organism evidence="1 2">
    <name type="scientific">Vibrio harveyi</name>
    <name type="common">Beneckea harveyi</name>
    <dbReference type="NCBI Taxonomy" id="669"/>
    <lineage>
        <taxon>Bacteria</taxon>
        <taxon>Pseudomonadati</taxon>
        <taxon>Pseudomonadota</taxon>
        <taxon>Gammaproteobacteria</taxon>
        <taxon>Vibrionales</taxon>
        <taxon>Vibrionaceae</taxon>
        <taxon>Vibrio</taxon>
    </lineage>
</organism>
<dbReference type="Proteomes" id="UP000253437">
    <property type="component" value="Unassembled WGS sequence"/>
</dbReference>
<dbReference type="RefSeq" id="WP_119469316.1">
    <property type="nucleotide sequence ID" value="NZ_QOUW02000133.1"/>
</dbReference>
<comment type="caution">
    <text evidence="1">The sequence shown here is derived from an EMBL/GenBank/DDBJ whole genome shotgun (WGS) entry which is preliminary data.</text>
</comment>
<gene>
    <name evidence="1" type="ORF">DS957_022830</name>
</gene>
<evidence type="ECO:0000313" key="2">
    <source>
        <dbReference type="Proteomes" id="UP000253437"/>
    </source>
</evidence>
<dbReference type="AlphaFoldDB" id="A0A8B3DIT3"/>
<protein>
    <submittedName>
        <fullName evidence="1">Uncharacterized protein</fullName>
    </submittedName>
</protein>
<name>A0A8B3DIT3_VIBHA</name>
<proteinExistence type="predicted"/>
<sequence>MRPFNTHQLKRNSSLTLFTAISLTTLLTACNGGGDESKPVVTAPVDNTAIYSSNISGNALVGERKSIDVSELVSTSDNSDFTITSAESLSGEMCNVLSLRSTSFDVASNETHDCLYQYQVTPANGSALSQSYVRVATARTYASTTLPRIVTSTVEEQDLIISLESELGASTPDSSYELQEQVTVIGNGSATYLDGQHILFVPSCKGESEIYYSYESDTAIKQGTISVSVSELTRNSPPTADAFAYDELIKLGETITIDVAPYAHDAEGDSVQLVGVEDFNSTTTLLSPTDVTNTRFTFKSTTPGAHDVAYTVSDHMGGYTTSVARIEVEPDFSLIQDWEDIFTYDPVIDGEIRFFAPMTKVYADYVNAAYTSTCTESGSYGQKGAEVVTQTLSQAREYCKVRGGRLPLQRELETLFANEASAFSNHNWPTTKKYWTAEKVSELNAATFNLHQGSVGEAAAMGARYTTCVDLSDGAATDFMTSVESLDMVSNRYDYQIQVLDPDGNVAPFADVELEAVKHGGVFDNRDVTYDVVMDQTGGAEVSYYDVSFTQEVVAIKTSSIEDLYPIIPNETGLEVDVNTPSLWSSDEYWDKDVYLPDERGLMLMPHNSHSKLFHIYKTPFRGENFVIRFRVTADTSSKKGEFAVLIQQLGENQSSWEEEGIIETGNTRPYPVGEPTAFGLDVNLYGSTPVSLFEGGVVSSSTNISFRDPDRFYWFDKRGEKVFVYTSLTEERPSQPSGTFNITSDIDLTEPYWLSIGGKNADASQNYRISELHMATY</sequence>
<dbReference type="EMBL" id="QOUW02000133">
    <property type="protein sequence ID" value="RIW05309.1"/>
    <property type="molecule type" value="Genomic_DNA"/>
</dbReference>
<reference evidence="1 2" key="1">
    <citation type="submission" date="2018-08" db="EMBL/GenBank/DDBJ databases">
        <title>Vibrio harveyi strains pathogenic to white snook Centropomus viridis Lockington (1877) and potential probiotic bacteria.</title>
        <authorList>
            <person name="Soto-Rodriguez S."/>
            <person name="Gomez-Gil B."/>
            <person name="Lozano-Olvera R."/>
        </authorList>
    </citation>
    <scope>NUCLEOTIDE SEQUENCE [LARGE SCALE GENOMIC DNA]</scope>
    <source>
        <strain evidence="1 2">CAIM 1508</strain>
    </source>
</reference>